<dbReference type="InterPro" id="IPR036527">
    <property type="entry name" value="SCP2_sterol-bd_dom_sf"/>
</dbReference>
<evidence type="ECO:0000259" key="1">
    <source>
        <dbReference type="Pfam" id="PF02036"/>
    </source>
</evidence>
<dbReference type="SUPFAM" id="SSF55718">
    <property type="entry name" value="SCP-like"/>
    <property type="match status" value="1"/>
</dbReference>
<dbReference type="Pfam" id="PF02036">
    <property type="entry name" value="SCP2"/>
    <property type="match status" value="1"/>
</dbReference>
<dbReference type="AlphaFoldDB" id="A0A0P9EFN3"/>
<dbReference type="STRING" id="381306.AN478_04920"/>
<reference evidence="3" key="1">
    <citation type="submission" date="2016-10" db="EMBL/GenBank/DDBJ databases">
        <authorList>
            <person name="Varghese N."/>
        </authorList>
    </citation>
    <scope>NUCLEOTIDE SEQUENCE [LARGE SCALE GENOMIC DNA]</scope>
    <source>
        <strain evidence="3">HL 19</strain>
    </source>
</reference>
<evidence type="ECO:0000313" key="2">
    <source>
        <dbReference type="EMBL" id="SCY64077.1"/>
    </source>
</evidence>
<sequence>MTNPSRAVLDRAFRLHLRWCPDRLHTEAVSRAWNHLARGQPFARRMRDLDGQRIAVEVTDTGNAWAFQVRAPRLHPIRPEAGWDLRVRGATDDLLRLALGLEDADTLFFHRRLSMEGDTATGVYLKNFLDALEVDWEAHIRGVTGALPGPLREPARGLARRARPEQRLAALREALAAAVTEDMGQAGTAPW</sequence>
<organism evidence="2 3">
    <name type="scientific">Thiohalorhabdus denitrificans</name>
    <dbReference type="NCBI Taxonomy" id="381306"/>
    <lineage>
        <taxon>Bacteria</taxon>
        <taxon>Pseudomonadati</taxon>
        <taxon>Pseudomonadota</taxon>
        <taxon>Gammaproteobacteria</taxon>
        <taxon>Thiohalorhabdales</taxon>
        <taxon>Thiohalorhabdaceae</taxon>
        <taxon>Thiohalorhabdus</taxon>
    </lineage>
</organism>
<gene>
    <name evidence="2" type="ORF">SAMN05661077_2793</name>
</gene>
<protein>
    <submittedName>
        <fullName evidence="2">Predicted lipid carrier protein YhbT, contains SCP2 domain</fullName>
    </submittedName>
</protein>
<dbReference type="Proteomes" id="UP000183104">
    <property type="component" value="Unassembled WGS sequence"/>
</dbReference>
<proteinExistence type="predicted"/>
<name>A0A0P9EFN3_9GAMM</name>
<dbReference type="EMBL" id="FMUN01000009">
    <property type="protein sequence ID" value="SCY64077.1"/>
    <property type="molecule type" value="Genomic_DNA"/>
</dbReference>
<dbReference type="InterPro" id="IPR003033">
    <property type="entry name" value="SCP2_sterol-bd_dom"/>
</dbReference>
<feature type="domain" description="SCP2" evidence="1">
    <location>
        <begin position="44"/>
        <end position="130"/>
    </location>
</feature>
<accession>A0A0P9EFN3</accession>
<evidence type="ECO:0000313" key="3">
    <source>
        <dbReference type="Proteomes" id="UP000183104"/>
    </source>
</evidence>
<dbReference type="RefSeq" id="WP_054965496.1">
    <property type="nucleotide sequence ID" value="NZ_FMUN01000009.1"/>
</dbReference>
<keyword evidence="3" id="KW-1185">Reference proteome</keyword>